<protein>
    <submittedName>
        <fullName evidence="2">Uncharacterized protein</fullName>
    </submittedName>
</protein>
<feature type="region of interest" description="Disordered" evidence="1">
    <location>
        <begin position="72"/>
        <end position="104"/>
    </location>
</feature>
<keyword evidence="3" id="KW-1185">Reference proteome</keyword>
<feature type="region of interest" description="Disordered" evidence="1">
    <location>
        <begin position="1"/>
        <end position="20"/>
    </location>
</feature>
<name>A0AAU9K285_9CILI</name>
<proteinExistence type="predicted"/>
<dbReference type="EMBL" id="CAJZBQ010000045">
    <property type="protein sequence ID" value="CAG9328070.1"/>
    <property type="molecule type" value="Genomic_DNA"/>
</dbReference>
<feature type="compositionally biased region" description="Polar residues" evidence="1">
    <location>
        <begin position="9"/>
        <end position="20"/>
    </location>
</feature>
<evidence type="ECO:0000313" key="2">
    <source>
        <dbReference type="EMBL" id="CAG9328070.1"/>
    </source>
</evidence>
<evidence type="ECO:0000256" key="1">
    <source>
        <dbReference type="SAM" id="MobiDB-lite"/>
    </source>
</evidence>
<reference evidence="2" key="1">
    <citation type="submission" date="2021-09" db="EMBL/GenBank/DDBJ databases">
        <authorList>
            <consortium name="AG Swart"/>
            <person name="Singh M."/>
            <person name="Singh A."/>
            <person name="Seah K."/>
            <person name="Emmerich C."/>
        </authorList>
    </citation>
    <scope>NUCLEOTIDE SEQUENCE</scope>
    <source>
        <strain evidence="2">ATCC30299</strain>
    </source>
</reference>
<dbReference type="AlphaFoldDB" id="A0AAU9K285"/>
<comment type="caution">
    <text evidence="2">The sequence shown here is derived from an EMBL/GenBank/DDBJ whole genome shotgun (WGS) entry which is preliminary data.</text>
</comment>
<evidence type="ECO:0000313" key="3">
    <source>
        <dbReference type="Proteomes" id="UP001162131"/>
    </source>
</evidence>
<gene>
    <name evidence="2" type="ORF">BSTOLATCC_MIC45529</name>
</gene>
<accession>A0AAU9K285</accession>
<dbReference type="Proteomes" id="UP001162131">
    <property type="component" value="Unassembled WGS sequence"/>
</dbReference>
<feature type="compositionally biased region" description="Basic and acidic residues" evidence="1">
    <location>
        <begin position="72"/>
        <end position="89"/>
    </location>
</feature>
<organism evidence="2 3">
    <name type="scientific">Blepharisma stoltei</name>
    <dbReference type="NCBI Taxonomy" id="1481888"/>
    <lineage>
        <taxon>Eukaryota</taxon>
        <taxon>Sar</taxon>
        <taxon>Alveolata</taxon>
        <taxon>Ciliophora</taxon>
        <taxon>Postciliodesmatophora</taxon>
        <taxon>Heterotrichea</taxon>
        <taxon>Heterotrichida</taxon>
        <taxon>Blepharismidae</taxon>
        <taxon>Blepharisma</taxon>
    </lineage>
</organism>
<sequence length="176" mass="19658">MSGIKSAPQEPNLSGIIESNSSSYMPTAHLYDSSAHQESLKHQNAYKSHEIQNPAHETAKINLFIQNSDTFSDEKSSLKDPISHWRDPTSPRSSENTSETGRTTVKYTDLFGKDIKASIESFIQQNKQPDTQKEIENQPPVDPSYDSFNYSVVSEVQDKPIKPARQGGMVCSCSIY</sequence>
<feature type="compositionally biased region" description="Polar residues" evidence="1">
    <location>
        <begin position="90"/>
        <end position="104"/>
    </location>
</feature>